<dbReference type="InterPro" id="IPR043504">
    <property type="entry name" value="Peptidase_S1_PA_chymotrypsin"/>
</dbReference>
<evidence type="ECO:0000256" key="4">
    <source>
        <dbReference type="ARBA" id="ARBA00022670"/>
    </source>
</evidence>
<evidence type="ECO:0000256" key="8">
    <source>
        <dbReference type="ARBA" id="ARBA00023240"/>
    </source>
</evidence>
<comment type="subcellular location">
    <subcellularLocation>
        <location evidence="1">Secreted</location>
        <location evidence="1">Extracellular space</location>
    </subcellularLocation>
</comment>
<dbReference type="GO" id="GO:0004252">
    <property type="term" value="F:serine-type endopeptidase activity"/>
    <property type="evidence" value="ECO:0007669"/>
    <property type="project" value="InterPro"/>
</dbReference>
<dbReference type="GO" id="GO:0005576">
    <property type="term" value="C:extracellular region"/>
    <property type="evidence" value="ECO:0007669"/>
    <property type="project" value="UniProtKB-SubCell"/>
</dbReference>
<evidence type="ECO:0000256" key="7">
    <source>
        <dbReference type="ARBA" id="ARBA00023157"/>
    </source>
</evidence>
<dbReference type="GO" id="GO:0006508">
    <property type="term" value="P:proteolysis"/>
    <property type="evidence" value="ECO:0007669"/>
    <property type="project" value="UniProtKB-KW"/>
</dbReference>
<evidence type="ECO:0000256" key="10">
    <source>
        <dbReference type="ARBA" id="ARBA00084094"/>
    </source>
</evidence>
<gene>
    <name evidence="12" type="ORF">B5V51_10868</name>
</gene>
<evidence type="ECO:0000256" key="1">
    <source>
        <dbReference type="ARBA" id="ARBA00004239"/>
    </source>
</evidence>
<evidence type="ECO:0000256" key="9">
    <source>
        <dbReference type="ARBA" id="ARBA00055534"/>
    </source>
</evidence>
<evidence type="ECO:0000256" key="5">
    <source>
        <dbReference type="ARBA" id="ARBA00022801"/>
    </source>
</evidence>
<dbReference type="Gene3D" id="2.40.10.10">
    <property type="entry name" value="Trypsin-like serine proteases"/>
    <property type="match status" value="1"/>
</dbReference>
<sequence>MLKRNLEIKLLIICAFIYSDIVISETKRGLKNKEFGPKVVGGTSVPLEKYPYSVQFFNLGSLCGGVILSSWTVLTSAHCLDVNKNIYDMNVQVGSKYIYDFNAKKHELSSYEVHDDYNKKIPFENDIAILFVKEPIKFNESAKKGILVTHNRWMDPKEKRFVVTGWGWLKYDGPLSETSLMMTSLTYMPISNCSRLHKIQLSKDMFCLYGGGERDTCRGDSGGGVLWHG</sequence>
<comment type="similarity">
    <text evidence="2">Belongs to the peptidase S1 family.</text>
</comment>
<dbReference type="PROSITE" id="PS50240">
    <property type="entry name" value="TRYPSIN_DOM"/>
    <property type="match status" value="1"/>
</dbReference>
<dbReference type="CDD" id="cd00190">
    <property type="entry name" value="Tryp_SPc"/>
    <property type="match status" value="1"/>
</dbReference>
<evidence type="ECO:0000256" key="3">
    <source>
        <dbReference type="ARBA" id="ARBA00022656"/>
    </source>
</evidence>
<accession>A0A2A4JWI7</accession>
<keyword evidence="6" id="KW-0720">Serine protease</keyword>
<dbReference type="InterPro" id="IPR001254">
    <property type="entry name" value="Trypsin_dom"/>
</dbReference>
<dbReference type="InterPro" id="IPR050430">
    <property type="entry name" value="Peptidase_S1"/>
</dbReference>
<reference evidence="12" key="1">
    <citation type="submission" date="2017-09" db="EMBL/GenBank/DDBJ databases">
        <title>Contemporary evolution of a Lepidopteran species, Heliothis virescens, in response to modern agricultural practices.</title>
        <authorList>
            <person name="Fritz M.L."/>
            <person name="Deyonke A.M."/>
            <person name="Papanicolaou A."/>
            <person name="Micinski S."/>
            <person name="Westbrook J."/>
            <person name="Gould F."/>
        </authorList>
    </citation>
    <scope>NUCLEOTIDE SEQUENCE [LARGE SCALE GENOMIC DNA]</scope>
    <source>
        <strain evidence="12">HvINT-</strain>
        <tissue evidence="12">Whole body</tissue>
    </source>
</reference>
<dbReference type="GO" id="GO:0090729">
    <property type="term" value="F:toxin activity"/>
    <property type="evidence" value="ECO:0007669"/>
    <property type="project" value="UniProtKB-KW"/>
</dbReference>
<name>A0A2A4JWI7_HELVI</name>
<comment type="caution">
    <text evidence="12">The sequence shown here is derived from an EMBL/GenBank/DDBJ whole genome shotgun (WGS) entry which is preliminary data.</text>
</comment>
<dbReference type="PRINTS" id="PR00722">
    <property type="entry name" value="CHYMOTRYPSIN"/>
</dbReference>
<keyword evidence="8" id="KW-1199">Hemostasis impairing toxin</keyword>
<evidence type="ECO:0000259" key="11">
    <source>
        <dbReference type="PROSITE" id="PS50240"/>
    </source>
</evidence>
<dbReference type="SUPFAM" id="SSF50494">
    <property type="entry name" value="Trypsin-like serine proteases"/>
    <property type="match status" value="1"/>
</dbReference>
<organism evidence="12">
    <name type="scientific">Heliothis virescens</name>
    <name type="common">Tobacco budworm moth</name>
    <dbReference type="NCBI Taxonomy" id="7102"/>
    <lineage>
        <taxon>Eukaryota</taxon>
        <taxon>Metazoa</taxon>
        <taxon>Ecdysozoa</taxon>
        <taxon>Arthropoda</taxon>
        <taxon>Hexapoda</taxon>
        <taxon>Insecta</taxon>
        <taxon>Pterygota</taxon>
        <taxon>Neoptera</taxon>
        <taxon>Endopterygota</taxon>
        <taxon>Lepidoptera</taxon>
        <taxon>Glossata</taxon>
        <taxon>Ditrysia</taxon>
        <taxon>Noctuoidea</taxon>
        <taxon>Noctuidae</taxon>
        <taxon>Heliothinae</taxon>
        <taxon>Heliothis</taxon>
    </lineage>
</organism>
<evidence type="ECO:0000256" key="2">
    <source>
        <dbReference type="ARBA" id="ARBA00007664"/>
    </source>
</evidence>
<evidence type="ECO:0000256" key="6">
    <source>
        <dbReference type="ARBA" id="ARBA00022825"/>
    </source>
</evidence>
<evidence type="ECO:0000313" key="12">
    <source>
        <dbReference type="EMBL" id="PCG75853.1"/>
    </source>
</evidence>
<keyword evidence="5" id="KW-0378">Hydrolase</keyword>
<dbReference type="InterPro" id="IPR001314">
    <property type="entry name" value="Peptidase_S1A"/>
</dbReference>
<comment type="function">
    <text evidence="9">Fibrinolytic activity; shows preferential cleavage of Arg-Gly bonds in all three fibrinogen chains. Contact with the caterpillars causes severe bleeding, due the anticoagulant effect of the protein.</text>
</comment>
<dbReference type="AlphaFoldDB" id="A0A2A4JWI7"/>
<dbReference type="PANTHER" id="PTHR24276:SF91">
    <property type="entry name" value="AT26814P-RELATED"/>
    <property type="match status" value="1"/>
</dbReference>
<protein>
    <recommendedName>
        <fullName evidence="11">Peptidase S1 domain-containing protein</fullName>
    </recommendedName>
</protein>
<dbReference type="EMBL" id="NWSH01000531">
    <property type="protein sequence ID" value="PCG75853.1"/>
    <property type="molecule type" value="Genomic_DNA"/>
</dbReference>
<feature type="domain" description="Peptidase S1" evidence="11">
    <location>
        <begin position="39"/>
        <end position="229"/>
    </location>
</feature>
<keyword evidence="10" id="KW-1205">Fibrinolytic toxin</keyword>
<keyword evidence="3" id="KW-0800">Toxin</keyword>
<dbReference type="SMART" id="SM00020">
    <property type="entry name" value="Tryp_SPc"/>
    <property type="match status" value="1"/>
</dbReference>
<dbReference type="InterPro" id="IPR009003">
    <property type="entry name" value="Peptidase_S1_PA"/>
</dbReference>
<dbReference type="Pfam" id="PF00089">
    <property type="entry name" value="Trypsin"/>
    <property type="match status" value="1"/>
</dbReference>
<dbReference type="PANTHER" id="PTHR24276">
    <property type="entry name" value="POLYSERASE-RELATED"/>
    <property type="match status" value="1"/>
</dbReference>
<dbReference type="STRING" id="7102.A0A2A4JWI7"/>
<keyword evidence="4" id="KW-0645">Protease</keyword>
<keyword evidence="7" id="KW-1015">Disulfide bond</keyword>
<dbReference type="FunFam" id="2.40.10.10:FF:000068">
    <property type="entry name" value="transmembrane protease serine 2"/>
    <property type="match status" value="1"/>
</dbReference>
<proteinExistence type="inferred from homology"/>